<dbReference type="Proteomes" id="UP001190700">
    <property type="component" value="Unassembled WGS sequence"/>
</dbReference>
<keyword evidence="1 3" id="KW-0245">EGF-like domain</keyword>
<feature type="region of interest" description="Disordered" evidence="4">
    <location>
        <begin position="195"/>
        <end position="340"/>
    </location>
</feature>
<evidence type="ECO:0000256" key="3">
    <source>
        <dbReference type="PROSITE-ProRule" id="PRU00076"/>
    </source>
</evidence>
<proteinExistence type="predicted"/>
<evidence type="ECO:0000256" key="1">
    <source>
        <dbReference type="ARBA" id="ARBA00022536"/>
    </source>
</evidence>
<feature type="compositionally biased region" description="Polar residues" evidence="4">
    <location>
        <begin position="215"/>
        <end position="232"/>
    </location>
</feature>
<protein>
    <recommendedName>
        <fullName evidence="5">EGF-like domain-containing protein</fullName>
    </recommendedName>
</protein>
<dbReference type="InterPro" id="IPR049883">
    <property type="entry name" value="NOTCH1_EGF-like"/>
</dbReference>
<feature type="compositionally biased region" description="Low complexity" evidence="4">
    <location>
        <begin position="234"/>
        <end position="268"/>
    </location>
</feature>
<gene>
    <name evidence="6" type="ORF">CYMTET_20999</name>
</gene>
<feature type="compositionally biased region" description="Pro residues" evidence="4">
    <location>
        <begin position="269"/>
        <end position="285"/>
    </location>
</feature>
<dbReference type="InterPro" id="IPR001881">
    <property type="entry name" value="EGF-like_Ca-bd_dom"/>
</dbReference>
<dbReference type="PROSITE" id="PS50026">
    <property type="entry name" value="EGF_3"/>
    <property type="match status" value="1"/>
</dbReference>
<sequence length="1416" mass="142059">MSCGTSCSCRDSAAILAKASKAEPAQSAITSCARASVAVAPSGSKEFNTFLASSSAHVAQRAASPVGPLGPGEVTSNVLHGYTVKLAEKFKSCADACADVGAQCVQSDFRALLSNLNPTDQIYNTLFSTAGETCGGVSYQYNGADHPVWVDNDLCYVPSDAADAQTTCDGVPSAATSGNDKRRLCFCTLSTSSPTTTLPPTTTPPTLLPTTSPTGGPSESTVNPSKGPTATPITVAPSTDAPSATPTKSPTTLPTTHPTASPTTSPTVSPSPPALPYLPPLPALPEMPTNVPTTAPTLTAPPPSPPTLHLPLHPPPPSPPPLPPLPPIPPPPSVSISQNSSGGVITAYSQATAARTCVRVTFNVGVQNITARTSSGPSNLTWAVQSTEICDSSVCTWDICGFSVGEYVIVGEIVFFASLGKPTTVVTGGVTILTAPPPPSPPPRSTAPSHPPPCPPLSLNAPCLTTSTVPPPPSTQVHLTLASPASLPSPGTVTVSGVLSAVSFSSLSISSFDSPSYNASFRSDFSAQMAAVAGVTTATVSISSIIGGSATVVSTVYFPSTASSTPQSFAAVLGSSPGSVFTYLNFSTFGNVTASSISISTSTQDHTSPLATASPRHATVASSPIIATLSRHCPSTSPVALPPPPPVATTATVHLVFEDLALSDLMTNPVAYDNFTAEFTSSVALHAGVETEYVSIDSLESGSVHVHSTIQWTEAHLARGASPDSFIAQATSDAASIFVESASLGTHSVTAAGPVMASGVVSVATVGFPAPPPSPPPMCEVLEPCFPGVLCGSDPAHPTGYLCGPCPEGMSGDGEDCTDVDECAVGLGAPTGASDNTTSPCDPLTQCTNEPGGFSCSGCPGGYTDSRSPDGVTVCLDIDECHTANGGCDFLTKCFNVLGARACGACPAGYTGEGETGCYDVDECGAPDRGGCAAQAECVNLIGGSSCGACEPAEAFNGDGYECRSVQTCEENNGGCDPHVECAQATEGSRPTCGPCPEGLSGTGATKCSEIDGCARAPCFDGVVCVDVPAPGVGAVCGECPEGFIGNGRSCEADLCAASPPPCSVAPSVACINLIGAGVTCGACPAGYTGDGSVCADVDECAVNNGGCHYLTECRNLAGGAPTCGACPEGYVGSGYTGCRVQVACGVDNGGCDPLVSCTDSTVEGGTPVCGTCPRGYTGDGIMGCEDIDGCEKSTCYPGVHCEDIPAPGEDEAHLGGYICGACPTNMVGDGTSCIENKCSYSYIAGGCDPMVSCTNDADAPDGFVCGACPVGFTDEHTGRDGTKCEDVDGCLDQPCAREKECFDVLGQDVAALGASHTCGPCPAGYLAVGELCEDVDECALANGGCWMTSDGSVKALCVNEPGGFSCGGCPAGLRGSGLTGCEPTTDCRENNGGCWVGTGADTGFAADCEQTEVYS</sequence>
<evidence type="ECO:0000313" key="7">
    <source>
        <dbReference type="Proteomes" id="UP001190700"/>
    </source>
</evidence>
<name>A0AAE0G3G2_9CHLO</name>
<dbReference type="Gene3D" id="2.10.25.10">
    <property type="entry name" value="Laminin"/>
    <property type="match status" value="8"/>
</dbReference>
<dbReference type="PANTHER" id="PTHR10199">
    <property type="entry name" value="THROMBOSPONDIN"/>
    <property type="match status" value="1"/>
</dbReference>
<accession>A0AAE0G3G2</accession>
<comment type="caution">
    <text evidence="6">The sequence shown here is derived from an EMBL/GenBank/DDBJ whole genome shotgun (WGS) entry which is preliminary data.</text>
</comment>
<evidence type="ECO:0000313" key="6">
    <source>
        <dbReference type="EMBL" id="KAK3270608.1"/>
    </source>
</evidence>
<evidence type="ECO:0000256" key="4">
    <source>
        <dbReference type="SAM" id="MobiDB-lite"/>
    </source>
</evidence>
<dbReference type="SMART" id="SM00179">
    <property type="entry name" value="EGF_CA"/>
    <property type="match status" value="8"/>
</dbReference>
<evidence type="ECO:0000259" key="5">
    <source>
        <dbReference type="PROSITE" id="PS50026"/>
    </source>
</evidence>
<dbReference type="EMBL" id="LGRX02010292">
    <property type="protein sequence ID" value="KAK3270608.1"/>
    <property type="molecule type" value="Genomic_DNA"/>
</dbReference>
<dbReference type="PANTHER" id="PTHR10199:SF100">
    <property type="entry name" value="THROMBOSPONDIN, ISOFORM A"/>
    <property type="match status" value="1"/>
</dbReference>
<evidence type="ECO:0000256" key="2">
    <source>
        <dbReference type="ARBA" id="ARBA00023157"/>
    </source>
</evidence>
<keyword evidence="7" id="KW-1185">Reference proteome</keyword>
<dbReference type="SMART" id="SM00181">
    <property type="entry name" value="EGF"/>
    <property type="match status" value="12"/>
</dbReference>
<keyword evidence="2" id="KW-1015">Disulfide bond</keyword>
<reference evidence="6 7" key="1">
    <citation type="journal article" date="2015" name="Genome Biol. Evol.">
        <title>Comparative Genomics of a Bacterivorous Green Alga Reveals Evolutionary Causalities and Consequences of Phago-Mixotrophic Mode of Nutrition.</title>
        <authorList>
            <person name="Burns J.A."/>
            <person name="Paasch A."/>
            <person name="Narechania A."/>
            <person name="Kim E."/>
        </authorList>
    </citation>
    <scope>NUCLEOTIDE SEQUENCE [LARGE SCALE GENOMIC DNA]</scope>
    <source>
        <strain evidence="6 7">PLY_AMNH</strain>
    </source>
</reference>
<feature type="domain" description="EGF-like" evidence="5">
    <location>
        <begin position="1010"/>
        <end position="1052"/>
    </location>
</feature>
<dbReference type="Pfam" id="PF07645">
    <property type="entry name" value="EGF_CA"/>
    <property type="match status" value="3"/>
</dbReference>
<comment type="caution">
    <text evidence="3">Lacks conserved residue(s) required for the propagation of feature annotation.</text>
</comment>
<dbReference type="GO" id="GO:0005509">
    <property type="term" value="F:calcium ion binding"/>
    <property type="evidence" value="ECO:0007669"/>
    <property type="project" value="InterPro"/>
</dbReference>
<dbReference type="InterPro" id="IPR000742">
    <property type="entry name" value="EGF"/>
</dbReference>
<feature type="compositionally biased region" description="Pro residues" evidence="4">
    <location>
        <begin position="299"/>
        <end position="333"/>
    </location>
</feature>
<organism evidence="6 7">
    <name type="scientific">Cymbomonas tetramitiformis</name>
    <dbReference type="NCBI Taxonomy" id="36881"/>
    <lineage>
        <taxon>Eukaryota</taxon>
        <taxon>Viridiplantae</taxon>
        <taxon>Chlorophyta</taxon>
        <taxon>Pyramimonadophyceae</taxon>
        <taxon>Pyramimonadales</taxon>
        <taxon>Pyramimonadaceae</taxon>
        <taxon>Cymbomonas</taxon>
    </lineage>
</organism>